<dbReference type="Pfam" id="PF26026">
    <property type="entry name" value="RNA_hel_CTD"/>
    <property type="match status" value="1"/>
</dbReference>
<feature type="domain" description="Helicase ATP-binding" evidence="9">
    <location>
        <begin position="248"/>
        <end position="415"/>
    </location>
</feature>
<feature type="region of interest" description="Disordered" evidence="8">
    <location>
        <begin position="166"/>
        <end position="210"/>
    </location>
</feature>
<dbReference type="Gene3D" id="1.20.120.1080">
    <property type="match status" value="1"/>
</dbReference>
<feature type="compositionally biased region" description="Gly residues" evidence="8">
    <location>
        <begin position="10"/>
        <end position="40"/>
    </location>
</feature>
<keyword evidence="3" id="KW-0378">Hydrolase</keyword>
<dbReference type="InterPro" id="IPR048333">
    <property type="entry name" value="HA2_WH"/>
</dbReference>
<dbReference type="InterPro" id="IPR011545">
    <property type="entry name" value="DEAD/DEAH_box_helicase_dom"/>
</dbReference>
<gene>
    <name evidence="11" type="ORF">CSSPJE1EN2_LOCUS13670</name>
</gene>
<name>A0ABP1B865_9BRYO</name>
<keyword evidence="6" id="KW-0694">RNA-binding</keyword>
<dbReference type="Pfam" id="PF07717">
    <property type="entry name" value="OB_NTP_bind"/>
    <property type="match status" value="1"/>
</dbReference>
<dbReference type="Proteomes" id="UP001497522">
    <property type="component" value="Chromosome 2"/>
</dbReference>
<dbReference type="InterPro" id="IPR011709">
    <property type="entry name" value="DEAD-box_helicase_OB_fold"/>
</dbReference>
<evidence type="ECO:0000256" key="5">
    <source>
        <dbReference type="ARBA" id="ARBA00022840"/>
    </source>
</evidence>
<evidence type="ECO:0000256" key="3">
    <source>
        <dbReference type="ARBA" id="ARBA00022801"/>
    </source>
</evidence>
<dbReference type="Pfam" id="PF21010">
    <property type="entry name" value="HA2_C"/>
    <property type="match status" value="1"/>
</dbReference>
<dbReference type="SMART" id="SM00847">
    <property type="entry name" value="HA2"/>
    <property type="match status" value="1"/>
</dbReference>
<evidence type="ECO:0000259" key="10">
    <source>
        <dbReference type="PROSITE" id="PS51194"/>
    </source>
</evidence>
<sequence>MPGGPNSQGRGRGGRGGGGGGRGGGGRGGGGGGGGRGGGQRWWDPVWRAEKLKQMQAEGPKEEELDENEWWDKLEKLKVNNEQQEIVIKRNFGRRGAEVFEDFAYQLGLHFHAYNKGRNTVLVVSKVPLPNYRADLDDHHGSSQRQITMSAATETRVENMLANICDTNGSSASTSRGLGGEGSGQGSQLSSAARENPQPRMPTSGVDKGKQNVQLRENQHQLKSSATVKAMQVFREKLPAFKMKDVLLQAVRNNQVIVVSGETGCGKTTQLPQFVLEEEIEAGRGVDCNIICTQPRRISAMSVAARVAAERGDALGQSVGYQIRLEAKRSAQTRLLFCTTGVLLRRLVQEPNLNGVSHVMVDEIHERGMNEDFLLIILRDLLPRRPDLRLVLMSATINAELFSKYFGNAPMMHIPGFTFPVKELFLEDVLELTHYSVGADQGGFSGGGFGGKRRRTQERKRDPVSEAFEASLSDVSIESEYRRYSKATQQSLQVWNGEQIDLGLVEATLEHICVKEEEGAVLVFLTGWDEISKLIERLKSNPVLNDSSRFLMLPLHGSMPTINQREIFQRPPRGVRKIVLATNIAETSITIDDVVYVIDCGKAKETSYDALNKLACLLPSWVSKASAHQRRGRAGRVQAGVCYHLYPKLIYSSMPLYQLPEILRTPLQELCLQIKSLQLGSIAYFLSKALEPPEALAVQNAIELLKTIGALDITEELTPLGRHLSTLPVDPKVGKMLLMGAVFQCLGPALTISAALAHRDPFVLPLERKEEADDARRRFAGDSRSDHLALLRAFEGWQAAKREGRERNYCWENFLSVSTLQMMEDMRRQFHDLLSDIGFIDKSQGPQSFNQYSRDLEMVRAVLCAGLFPSVVQCKARGKRTAFFTKEDGKVEPHPSSVNARVNSFPQPWLVYSEKVKTTGIYVRDSTNLSDYALLMFGGSLTTSKSGQGVEMLDGYLQFQASKKTTQLVQELRRQLDLLLDHKVKDPKLNIHTEGKGVVTAVLELLHSGSMEDDRYSSAWGGDDRYSSRR</sequence>
<dbReference type="InterPro" id="IPR001650">
    <property type="entry name" value="Helicase_C-like"/>
</dbReference>
<dbReference type="Gene3D" id="3.40.50.300">
    <property type="entry name" value="P-loop containing nucleotide triphosphate hydrolases"/>
    <property type="match status" value="2"/>
</dbReference>
<dbReference type="EC" id="3.6.4.13" evidence="1"/>
<feature type="region of interest" description="Disordered" evidence="8">
    <location>
        <begin position="1"/>
        <end position="45"/>
    </location>
</feature>
<dbReference type="CDD" id="cd17917">
    <property type="entry name" value="DEXHc_RHA-like"/>
    <property type="match status" value="1"/>
</dbReference>
<dbReference type="PROSITE" id="PS51194">
    <property type="entry name" value="HELICASE_CTER"/>
    <property type="match status" value="1"/>
</dbReference>
<evidence type="ECO:0000256" key="1">
    <source>
        <dbReference type="ARBA" id="ARBA00012552"/>
    </source>
</evidence>
<proteinExistence type="inferred from homology"/>
<dbReference type="PROSITE" id="PS00690">
    <property type="entry name" value="DEAH_ATP_HELICASE"/>
    <property type="match status" value="1"/>
</dbReference>
<dbReference type="InterPro" id="IPR027417">
    <property type="entry name" value="P-loop_NTPase"/>
</dbReference>
<dbReference type="EMBL" id="OZ023703">
    <property type="protein sequence ID" value="CAK9871002.1"/>
    <property type="molecule type" value="Genomic_DNA"/>
</dbReference>
<dbReference type="SMART" id="SM00487">
    <property type="entry name" value="DEXDc"/>
    <property type="match status" value="1"/>
</dbReference>
<keyword evidence="4" id="KW-0347">Helicase</keyword>
<dbReference type="PANTHER" id="PTHR18934">
    <property type="entry name" value="ATP-DEPENDENT RNA HELICASE"/>
    <property type="match status" value="1"/>
</dbReference>
<keyword evidence="2" id="KW-0547">Nucleotide-binding</keyword>
<dbReference type="SMART" id="SM00490">
    <property type="entry name" value="HELICc"/>
    <property type="match status" value="1"/>
</dbReference>
<dbReference type="Pfam" id="PF00270">
    <property type="entry name" value="DEAD"/>
    <property type="match status" value="1"/>
</dbReference>
<dbReference type="Pfam" id="PF00271">
    <property type="entry name" value="Helicase_C"/>
    <property type="match status" value="1"/>
</dbReference>
<feature type="domain" description="Helicase C-terminal" evidence="10">
    <location>
        <begin position="508"/>
        <end position="678"/>
    </location>
</feature>
<dbReference type="InterPro" id="IPR007502">
    <property type="entry name" value="Helicase-assoc_dom"/>
</dbReference>
<evidence type="ECO:0000259" key="9">
    <source>
        <dbReference type="PROSITE" id="PS51192"/>
    </source>
</evidence>
<reference evidence="11 12" key="1">
    <citation type="submission" date="2024-03" db="EMBL/GenBank/DDBJ databases">
        <authorList>
            <consortium name="ELIXIR-Norway"/>
            <consortium name="Elixir Norway"/>
        </authorList>
    </citation>
    <scope>NUCLEOTIDE SEQUENCE [LARGE SCALE GENOMIC DNA]</scope>
</reference>
<dbReference type="InterPro" id="IPR002464">
    <property type="entry name" value="DNA/RNA_helicase_DEAH_CS"/>
</dbReference>
<dbReference type="Pfam" id="PF04408">
    <property type="entry name" value="WHD_HA2"/>
    <property type="match status" value="1"/>
</dbReference>
<evidence type="ECO:0000256" key="7">
    <source>
        <dbReference type="ARBA" id="ARBA00060772"/>
    </source>
</evidence>
<accession>A0ABP1B865</accession>
<protein>
    <recommendedName>
        <fullName evidence="1">RNA helicase</fullName>
        <ecNumber evidence="1">3.6.4.13</ecNumber>
    </recommendedName>
</protein>
<dbReference type="PROSITE" id="PS51192">
    <property type="entry name" value="HELICASE_ATP_BIND_1"/>
    <property type="match status" value="1"/>
</dbReference>
<dbReference type="CDD" id="cd18791">
    <property type="entry name" value="SF2_C_RHA"/>
    <property type="match status" value="1"/>
</dbReference>
<keyword evidence="12" id="KW-1185">Reference proteome</keyword>
<dbReference type="PANTHER" id="PTHR18934:SF237">
    <property type="entry name" value="ATP-DEPENDENT DNA_RNA HELICASE DHX36"/>
    <property type="match status" value="1"/>
</dbReference>
<evidence type="ECO:0000313" key="11">
    <source>
        <dbReference type="EMBL" id="CAK9871002.1"/>
    </source>
</evidence>
<evidence type="ECO:0000256" key="2">
    <source>
        <dbReference type="ARBA" id="ARBA00022741"/>
    </source>
</evidence>
<comment type="similarity">
    <text evidence="7">Belongs to the DExH box helicase family.</text>
</comment>
<dbReference type="SUPFAM" id="SSF52540">
    <property type="entry name" value="P-loop containing nucleoside triphosphate hydrolases"/>
    <property type="match status" value="1"/>
</dbReference>
<dbReference type="InterPro" id="IPR014001">
    <property type="entry name" value="Helicase_ATP-bd"/>
</dbReference>
<evidence type="ECO:0000313" key="12">
    <source>
        <dbReference type="Proteomes" id="UP001497522"/>
    </source>
</evidence>
<keyword evidence="5" id="KW-0067">ATP-binding</keyword>
<evidence type="ECO:0000256" key="8">
    <source>
        <dbReference type="SAM" id="MobiDB-lite"/>
    </source>
</evidence>
<organism evidence="11 12">
    <name type="scientific">Sphagnum jensenii</name>
    <dbReference type="NCBI Taxonomy" id="128206"/>
    <lineage>
        <taxon>Eukaryota</taxon>
        <taxon>Viridiplantae</taxon>
        <taxon>Streptophyta</taxon>
        <taxon>Embryophyta</taxon>
        <taxon>Bryophyta</taxon>
        <taxon>Sphagnophytina</taxon>
        <taxon>Sphagnopsida</taxon>
        <taxon>Sphagnales</taxon>
        <taxon>Sphagnaceae</taxon>
        <taxon>Sphagnum</taxon>
    </lineage>
</organism>
<evidence type="ECO:0000256" key="6">
    <source>
        <dbReference type="ARBA" id="ARBA00022884"/>
    </source>
</evidence>
<dbReference type="InterPro" id="IPR059023">
    <property type="entry name" value="RNA_hel_CTD"/>
</dbReference>
<evidence type="ECO:0000256" key="4">
    <source>
        <dbReference type="ARBA" id="ARBA00022806"/>
    </source>
</evidence>